<dbReference type="EMBL" id="CP116341">
    <property type="protein sequence ID" value="WOV84319.1"/>
    <property type="molecule type" value="Genomic_DNA"/>
</dbReference>
<evidence type="ECO:0000259" key="1">
    <source>
        <dbReference type="Pfam" id="PF03551"/>
    </source>
</evidence>
<protein>
    <submittedName>
        <fullName evidence="2">PadR family transcriptional regulator</fullName>
    </submittedName>
</protein>
<dbReference type="InterPro" id="IPR036390">
    <property type="entry name" value="WH_DNA-bd_sf"/>
</dbReference>
<evidence type="ECO:0000313" key="2">
    <source>
        <dbReference type="EMBL" id="WOV84319.1"/>
    </source>
</evidence>
<dbReference type="SUPFAM" id="SSF46785">
    <property type="entry name" value="Winged helix' DNA-binding domain"/>
    <property type="match status" value="1"/>
</dbReference>
<dbReference type="Proteomes" id="UP001303532">
    <property type="component" value="Chromosome"/>
</dbReference>
<proteinExistence type="predicted"/>
<gene>
    <name evidence="2" type="ORF">PGH26_15890</name>
</gene>
<dbReference type="RefSeq" id="WP_323691977.1">
    <property type="nucleotide sequence ID" value="NZ_CP116341.1"/>
</dbReference>
<dbReference type="InterPro" id="IPR036388">
    <property type="entry name" value="WH-like_DNA-bd_sf"/>
</dbReference>
<reference evidence="2 3" key="1">
    <citation type="submission" date="2023-01" db="EMBL/GenBank/DDBJ databases">
        <title>Sporosarcina sp. nov., isolated from Korean tranditional fermented seafood 'Jeotgal'.</title>
        <authorList>
            <person name="Yang A.-I."/>
        </authorList>
    </citation>
    <scope>NUCLEOTIDE SEQUENCE [LARGE SCALE GENOMIC DNA]</scope>
    <source>
        <strain evidence="2 3">B2O-1</strain>
    </source>
</reference>
<evidence type="ECO:0000313" key="3">
    <source>
        <dbReference type="Proteomes" id="UP001303532"/>
    </source>
</evidence>
<dbReference type="PANTHER" id="PTHR43252">
    <property type="entry name" value="TRANSCRIPTIONAL REGULATOR YQJI"/>
    <property type="match status" value="1"/>
</dbReference>
<name>A0ABZ0KZH5_9BACL</name>
<dbReference type="Pfam" id="PF03551">
    <property type="entry name" value="PadR"/>
    <property type="match status" value="1"/>
</dbReference>
<sequence length="179" mass="20784">MSIQVFILSKLMIGKTYPYELKKQMAEPIPLDELGGITESKLYYHFDALAKKGLIEPVEIIKEEHRPDKQVFGITAKGREELPKKIYKLFESANDINDIVIGLANIKYVDPEKVVDLLNVRLADYKAHWDRIMNFENTSHRDKKSENLNELLVGYFTTKSDHTIYWLEEAIKQIEQGNL</sequence>
<keyword evidence="3" id="KW-1185">Reference proteome</keyword>
<dbReference type="Gene3D" id="1.10.10.10">
    <property type="entry name" value="Winged helix-like DNA-binding domain superfamily/Winged helix DNA-binding domain"/>
    <property type="match status" value="1"/>
</dbReference>
<dbReference type="InterPro" id="IPR005149">
    <property type="entry name" value="Tscrpt_reg_PadR_N"/>
</dbReference>
<organism evidence="2 3">
    <name type="scientific">Sporosarcina jeotgali</name>
    <dbReference type="NCBI Taxonomy" id="3020056"/>
    <lineage>
        <taxon>Bacteria</taxon>
        <taxon>Bacillati</taxon>
        <taxon>Bacillota</taxon>
        <taxon>Bacilli</taxon>
        <taxon>Bacillales</taxon>
        <taxon>Caryophanaceae</taxon>
        <taxon>Sporosarcina</taxon>
    </lineage>
</organism>
<accession>A0ABZ0KZH5</accession>
<feature type="domain" description="Transcription regulator PadR N-terminal" evidence="1">
    <location>
        <begin position="7"/>
        <end position="82"/>
    </location>
</feature>
<dbReference type="PANTHER" id="PTHR43252:SF7">
    <property type="entry name" value="TRANSCRIPTIONAL REGULATOR YQJI"/>
    <property type="match status" value="1"/>
</dbReference>